<comment type="caution">
    <text evidence="1">The sequence shown here is derived from an EMBL/GenBank/DDBJ whole genome shotgun (WGS) entry which is preliminary data.</text>
</comment>
<name>A0ABP4N6J5_9ACTN</name>
<keyword evidence="2" id="KW-1185">Reference proteome</keyword>
<sequence length="176" mass="18217">MTDNRSRRTYTPPKAQLNLVIRSRRLAAGGAALATATALAGCTWSLHLTHNQPPTASSAPPATVIATGATPRIVRSDSASPSGAEAALTTTLTTDPNGCVQAANGKITLIWPRTYSIQGTPDSFKILDADDHVVARSGTPLTIGGGGATTINPTWTTQSCPTATQLWLVGTITPTR</sequence>
<organism evidence="1 2">
    <name type="scientific">Kribbella hippodromi</name>
    <dbReference type="NCBI Taxonomy" id="434347"/>
    <lineage>
        <taxon>Bacteria</taxon>
        <taxon>Bacillati</taxon>
        <taxon>Actinomycetota</taxon>
        <taxon>Actinomycetes</taxon>
        <taxon>Propionibacteriales</taxon>
        <taxon>Kribbellaceae</taxon>
        <taxon>Kribbella</taxon>
    </lineage>
</organism>
<dbReference type="EMBL" id="BAAAPH010000003">
    <property type="protein sequence ID" value="GAA1556466.1"/>
    <property type="molecule type" value="Genomic_DNA"/>
</dbReference>
<dbReference type="RefSeq" id="WP_344232286.1">
    <property type="nucleotide sequence ID" value="NZ_BAAAPH010000003.1"/>
</dbReference>
<evidence type="ECO:0000313" key="2">
    <source>
        <dbReference type="Proteomes" id="UP001501705"/>
    </source>
</evidence>
<proteinExistence type="predicted"/>
<accession>A0ABP4N6J5</accession>
<protein>
    <submittedName>
        <fullName evidence="1">Uncharacterized protein</fullName>
    </submittedName>
</protein>
<evidence type="ECO:0000313" key="1">
    <source>
        <dbReference type="EMBL" id="GAA1556466.1"/>
    </source>
</evidence>
<dbReference type="Proteomes" id="UP001501705">
    <property type="component" value="Unassembled WGS sequence"/>
</dbReference>
<reference evidence="2" key="1">
    <citation type="journal article" date="2019" name="Int. J. Syst. Evol. Microbiol.">
        <title>The Global Catalogue of Microorganisms (GCM) 10K type strain sequencing project: providing services to taxonomists for standard genome sequencing and annotation.</title>
        <authorList>
            <consortium name="The Broad Institute Genomics Platform"/>
            <consortium name="The Broad Institute Genome Sequencing Center for Infectious Disease"/>
            <person name="Wu L."/>
            <person name="Ma J."/>
        </authorList>
    </citation>
    <scope>NUCLEOTIDE SEQUENCE [LARGE SCALE GENOMIC DNA]</scope>
    <source>
        <strain evidence="2">JCM 15572</strain>
    </source>
</reference>
<gene>
    <name evidence="1" type="ORF">GCM10009804_11590</name>
</gene>